<evidence type="ECO:0000256" key="1">
    <source>
        <dbReference type="ARBA" id="ARBA00004651"/>
    </source>
</evidence>
<organism evidence="9 10">
    <name type="scientific">Dorea ammoniilytica</name>
    <dbReference type="NCBI Taxonomy" id="2981788"/>
    <lineage>
        <taxon>Bacteria</taxon>
        <taxon>Bacillati</taxon>
        <taxon>Bacillota</taxon>
        <taxon>Clostridia</taxon>
        <taxon>Lachnospirales</taxon>
        <taxon>Lachnospiraceae</taxon>
        <taxon>Dorea</taxon>
    </lineage>
</organism>
<gene>
    <name evidence="9" type="ORF">OCV65_07600</name>
</gene>
<keyword evidence="4" id="KW-0997">Cell inner membrane</keyword>
<keyword evidence="10" id="KW-1185">Reference proteome</keyword>
<feature type="transmembrane region" description="Helical" evidence="8">
    <location>
        <begin position="41"/>
        <end position="61"/>
    </location>
</feature>
<dbReference type="Proteomes" id="UP001207605">
    <property type="component" value="Unassembled WGS sequence"/>
</dbReference>
<evidence type="ECO:0000313" key="9">
    <source>
        <dbReference type="EMBL" id="MCU6700094.1"/>
    </source>
</evidence>
<keyword evidence="2" id="KW-0813">Transport</keyword>
<evidence type="ECO:0000256" key="4">
    <source>
        <dbReference type="ARBA" id="ARBA00022519"/>
    </source>
</evidence>
<evidence type="ECO:0000256" key="3">
    <source>
        <dbReference type="ARBA" id="ARBA00022475"/>
    </source>
</evidence>
<evidence type="ECO:0000256" key="7">
    <source>
        <dbReference type="ARBA" id="ARBA00023136"/>
    </source>
</evidence>
<evidence type="ECO:0000256" key="6">
    <source>
        <dbReference type="ARBA" id="ARBA00022989"/>
    </source>
</evidence>
<feature type="transmembrane region" description="Helical" evidence="8">
    <location>
        <begin position="68"/>
        <end position="87"/>
    </location>
</feature>
<keyword evidence="5 8" id="KW-0812">Transmembrane</keyword>
<feature type="transmembrane region" description="Helical" evidence="8">
    <location>
        <begin position="157"/>
        <end position="178"/>
    </location>
</feature>
<reference evidence="9 10" key="1">
    <citation type="journal article" date="2021" name="ISME Commun">
        <title>Automated analysis of genomic sequences facilitates high-throughput and comprehensive description of bacteria.</title>
        <authorList>
            <person name="Hitch T.C.A."/>
        </authorList>
    </citation>
    <scope>NUCLEOTIDE SEQUENCE [LARGE SCALE GENOMIC DNA]</scope>
    <source>
        <strain evidence="9 10">Sanger_02</strain>
    </source>
</reference>
<evidence type="ECO:0000256" key="8">
    <source>
        <dbReference type="SAM" id="Phobius"/>
    </source>
</evidence>
<dbReference type="PANTHER" id="PTHR32196:SF21">
    <property type="entry name" value="ABC TRANSPORTER PERMEASE PROTEIN YPHD-RELATED"/>
    <property type="match status" value="1"/>
</dbReference>
<accession>A0ABT2S671</accession>
<dbReference type="CDD" id="cd06579">
    <property type="entry name" value="TM_PBP1_transp_AraH_like"/>
    <property type="match status" value="1"/>
</dbReference>
<keyword evidence="3" id="KW-1003">Cell membrane</keyword>
<keyword evidence="6 8" id="KW-1133">Transmembrane helix</keyword>
<evidence type="ECO:0000256" key="2">
    <source>
        <dbReference type="ARBA" id="ARBA00022448"/>
    </source>
</evidence>
<dbReference type="Pfam" id="PF02653">
    <property type="entry name" value="BPD_transp_2"/>
    <property type="match status" value="1"/>
</dbReference>
<dbReference type="RefSeq" id="WP_262581551.1">
    <property type="nucleotide sequence ID" value="NZ_JAOQJV010000008.1"/>
</dbReference>
<evidence type="ECO:0000256" key="5">
    <source>
        <dbReference type="ARBA" id="ARBA00022692"/>
    </source>
</evidence>
<feature type="transmembrane region" description="Helical" evidence="8">
    <location>
        <begin position="12"/>
        <end position="35"/>
    </location>
</feature>
<dbReference type="EMBL" id="JAOQJV010000008">
    <property type="protein sequence ID" value="MCU6700094.1"/>
    <property type="molecule type" value="Genomic_DNA"/>
</dbReference>
<proteinExistence type="predicted"/>
<protein>
    <submittedName>
        <fullName evidence="9">ABC transporter permease</fullName>
    </submittedName>
</protein>
<feature type="transmembrane region" description="Helical" evidence="8">
    <location>
        <begin position="119"/>
        <end position="137"/>
    </location>
</feature>
<comment type="subcellular location">
    <subcellularLocation>
        <location evidence="1">Cell membrane</location>
        <topology evidence="1">Multi-pass membrane protein</topology>
    </subcellularLocation>
</comment>
<keyword evidence="7 8" id="KW-0472">Membrane</keyword>
<feature type="transmembrane region" description="Helical" evidence="8">
    <location>
        <begin position="209"/>
        <end position="228"/>
    </location>
</feature>
<evidence type="ECO:0000313" key="10">
    <source>
        <dbReference type="Proteomes" id="UP001207605"/>
    </source>
</evidence>
<dbReference type="PANTHER" id="PTHR32196">
    <property type="entry name" value="ABC TRANSPORTER PERMEASE PROTEIN YPHD-RELATED-RELATED"/>
    <property type="match status" value="1"/>
</dbReference>
<comment type="caution">
    <text evidence="9">The sequence shown here is derived from an EMBL/GenBank/DDBJ whole genome shotgun (WGS) entry which is preliminary data.</text>
</comment>
<dbReference type="InterPro" id="IPR001851">
    <property type="entry name" value="ABC_transp_permease"/>
</dbReference>
<feature type="transmembrane region" description="Helical" evidence="8">
    <location>
        <begin position="93"/>
        <end position="112"/>
    </location>
</feature>
<name>A0ABT2S671_9FIRM</name>
<sequence>MKKRLQGHSYMIFLITILVVLIVVLSIASPFFLSWKNCRNILNQSAIYLVLSVGMTFVICMGEIDLSVGAIIGFSGMIMGMLCVAGVPSLAAALLGLAVSALIGVINGALVAYGKISSFIVTLASMTVLRGVILVWTNSKPIYGFSDIFTFLGSGKIGPINVPIVLSLLIAVIGAVVLHKTVLGNYCLFCGTSALALNRSGVDVKKLKIVIYAICGLCAGIAGMIVTARLNSAEPLAGQGYEMDAIAAAVLGGTSMQGGKGNVAGTVVACLILNILKNGLVLLSVSSHYQEVLTGVILVVAVLISESNRRKRSEV</sequence>